<dbReference type="Pfam" id="PF02771">
    <property type="entry name" value="Acyl-CoA_dh_N"/>
    <property type="match status" value="1"/>
</dbReference>
<dbReference type="InterPro" id="IPR009100">
    <property type="entry name" value="AcylCoA_DH/oxidase_NM_dom_sf"/>
</dbReference>
<evidence type="ECO:0000313" key="2">
    <source>
        <dbReference type="EMBL" id="SVB91434.1"/>
    </source>
</evidence>
<dbReference type="GO" id="GO:0050660">
    <property type="term" value="F:flavin adenine dinucleotide binding"/>
    <property type="evidence" value="ECO:0007669"/>
    <property type="project" value="InterPro"/>
</dbReference>
<gene>
    <name evidence="2" type="ORF">METZ01_LOCUS244288</name>
</gene>
<dbReference type="InterPro" id="IPR013786">
    <property type="entry name" value="AcylCoA_DH/ox_N"/>
</dbReference>
<dbReference type="SUPFAM" id="SSF56645">
    <property type="entry name" value="Acyl-CoA dehydrogenase NM domain-like"/>
    <property type="match status" value="1"/>
</dbReference>
<reference evidence="2" key="1">
    <citation type="submission" date="2018-05" db="EMBL/GenBank/DDBJ databases">
        <authorList>
            <person name="Lanie J.A."/>
            <person name="Ng W.-L."/>
            <person name="Kazmierczak K.M."/>
            <person name="Andrzejewski T.M."/>
            <person name="Davidsen T.M."/>
            <person name="Wayne K.J."/>
            <person name="Tettelin H."/>
            <person name="Glass J.I."/>
            <person name="Rusch D."/>
            <person name="Podicherti R."/>
            <person name="Tsui H.-C.T."/>
            <person name="Winkler M.E."/>
        </authorList>
    </citation>
    <scope>NUCLEOTIDE SEQUENCE</scope>
</reference>
<proteinExistence type="predicted"/>
<sequence>MDVLLNEEEEMVKNAAREFLEGECPPSLVREMEVDDLGYPPDLWRQMAQLGWLGMSLPESLGGQGLPVT</sequence>
<organism evidence="2">
    <name type="scientific">marine metagenome</name>
    <dbReference type="NCBI Taxonomy" id="408172"/>
    <lineage>
        <taxon>unclassified sequences</taxon>
        <taxon>metagenomes</taxon>
        <taxon>ecological metagenomes</taxon>
    </lineage>
</organism>
<dbReference type="GO" id="GO:0016627">
    <property type="term" value="F:oxidoreductase activity, acting on the CH-CH group of donors"/>
    <property type="evidence" value="ECO:0007669"/>
    <property type="project" value="InterPro"/>
</dbReference>
<feature type="non-terminal residue" evidence="2">
    <location>
        <position position="69"/>
    </location>
</feature>
<dbReference type="Gene3D" id="1.10.540.10">
    <property type="entry name" value="Acyl-CoA dehydrogenase/oxidase, N-terminal domain"/>
    <property type="match status" value="1"/>
</dbReference>
<dbReference type="AlphaFoldDB" id="A0A382HVK9"/>
<accession>A0A382HVK9</accession>
<dbReference type="EMBL" id="UINC01063616">
    <property type="protein sequence ID" value="SVB91434.1"/>
    <property type="molecule type" value="Genomic_DNA"/>
</dbReference>
<feature type="domain" description="Acyl-CoA dehydrogenase/oxidase N-terminal" evidence="1">
    <location>
        <begin position="6"/>
        <end position="67"/>
    </location>
</feature>
<dbReference type="InterPro" id="IPR037069">
    <property type="entry name" value="AcylCoA_DH/ox_N_sf"/>
</dbReference>
<name>A0A382HVK9_9ZZZZ</name>
<evidence type="ECO:0000259" key="1">
    <source>
        <dbReference type="Pfam" id="PF02771"/>
    </source>
</evidence>
<protein>
    <recommendedName>
        <fullName evidence="1">Acyl-CoA dehydrogenase/oxidase N-terminal domain-containing protein</fullName>
    </recommendedName>
</protein>